<protein>
    <submittedName>
        <fullName evidence="1">Uncharacterized protein</fullName>
    </submittedName>
</protein>
<organism evidence="1 2">
    <name type="scientific">Alteromonas genovensis</name>
    <dbReference type="NCBI Taxonomy" id="471225"/>
    <lineage>
        <taxon>Bacteria</taxon>
        <taxon>Pseudomonadati</taxon>
        <taxon>Pseudomonadota</taxon>
        <taxon>Gammaproteobacteria</taxon>
        <taxon>Alteromonadales</taxon>
        <taxon>Alteromonadaceae</taxon>
        <taxon>Alteromonas/Salinimonas group</taxon>
        <taxon>Alteromonas</taxon>
    </lineage>
</organism>
<accession>A0A6N9TQK2</accession>
<dbReference type="RefSeq" id="WP_163107471.1">
    <property type="nucleotide sequence ID" value="NZ_JAAAWO010000013.1"/>
</dbReference>
<gene>
    <name evidence="1" type="ORF">GTQ48_15495</name>
</gene>
<keyword evidence="2" id="KW-1185">Reference proteome</keyword>
<comment type="caution">
    <text evidence="1">The sequence shown here is derived from an EMBL/GenBank/DDBJ whole genome shotgun (WGS) entry which is preliminary data.</text>
</comment>
<evidence type="ECO:0000313" key="1">
    <source>
        <dbReference type="EMBL" id="NDW16918.1"/>
    </source>
</evidence>
<proteinExistence type="predicted"/>
<sequence>MSKQYIADNTGKTKLGRMRIALISVALGTNGIDTNISTPADKMEHTSAYGVLSIAN</sequence>
<dbReference type="Proteomes" id="UP000471381">
    <property type="component" value="Unassembled WGS sequence"/>
</dbReference>
<dbReference type="AlphaFoldDB" id="A0A6N9TQK2"/>
<evidence type="ECO:0000313" key="2">
    <source>
        <dbReference type="Proteomes" id="UP000471381"/>
    </source>
</evidence>
<dbReference type="EMBL" id="JAAAWO010000013">
    <property type="protein sequence ID" value="NDW16918.1"/>
    <property type="molecule type" value="Genomic_DNA"/>
</dbReference>
<name>A0A6N9TQK2_9ALTE</name>
<reference evidence="1 2" key="1">
    <citation type="submission" date="2020-01" db="EMBL/GenBank/DDBJ databases">
        <title>Genomes of bacteria type strains.</title>
        <authorList>
            <person name="Chen J."/>
            <person name="Zhu S."/>
            <person name="Yang J."/>
        </authorList>
    </citation>
    <scope>NUCLEOTIDE SEQUENCE [LARGE SCALE GENOMIC DNA]</scope>
    <source>
        <strain evidence="1 2">LMG 24078</strain>
    </source>
</reference>